<evidence type="ECO:0000313" key="11">
    <source>
        <dbReference type="Proteomes" id="UP000177501"/>
    </source>
</evidence>
<dbReference type="Proteomes" id="UP000177501">
    <property type="component" value="Unassembled WGS sequence"/>
</dbReference>
<comment type="cofactor">
    <cofactor evidence="1">
        <name>Mg(2+)</name>
        <dbReference type="ChEBI" id="CHEBI:18420"/>
    </cofactor>
</comment>
<proteinExistence type="inferred from homology"/>
<dbReference type="InterPro" id="IPR005844">
    <property type="entry name" value="A-D-PHexomutase_a/b/a-I"/>
</dbReference>
<evidence type="ECO:0000256" key="5">
    <source>
        <dbReference type="ARBA" id="ARBA00022842"/>
    </source>
</evidence>
<evidence type="ECO:0000256" key="6">
    <source>
        <dbReference type="ARBA" id="ARBA00023235"/>
    </source>
</evidence>
<dbReference type="CDD" id="cd03089">
    <property type="entry name" value="PMM_PGM"/>
    <property type="match status" value="1"/>
</dbReference>
<dbReference type="GO" id="GO:0046872">
    <property type="term" value="F:metal ion binding"/>
    <property type="evidence" value="ECO:0007669"/>
    <property type="project" value="UniProtKB-KW"/>
</dbReference>
<keyword evidence="4" id="KW-0479">Metal-binding</keyword>
<dbReference type="PANTHER" id="PTHR43771">
    <property type="entry name" value="PHOSPHOMANNOMUTASE"/>
    <property type="match status" value="1"/>
</dbReference>
<feature type="non-terminal residue" evidence="10">
    <location>
        <position position="401"/>
    </location>
</feature>
<organism evidence="10 11">
    <name type="scientific">Candidatus Woesebacteria bacterium RIFCSPLOWO2_01_FULL_37_19</name>
    <dbReference type="NCBI Taxonomy" id="1802514"/>
    <lineage>
        <taxon>Bacteria</taxon>
        <taxon>Candidatus Woeseibacteriota</taxon>
    </lineage>
</organism>
<dbReference type="PANTHER" id="PTHR43771:SF2">
    <property type="entry name" value="PHOSPHOMANNOMUTASE_PHOSPHOGLUCOMUTASE"/>
    <property type="match status" value="1"/>
</dbReference>
<evidence type="ECO:0008006" key="12">
    <source>
        <dbReference type="Google" id="ProtNLM"/>
    </source>
</evidence>
<evidence type="ECO:0000259" key="8">
    <source>
        <dbReference type="Pfam" id="PF02879"/>
    </source>
</evidence>
<dbReference type="Pfam" id="PF02880">
    <property type="entry name" value="PGM_PMM_III"/>
    <property type="match status" value="1"/>
</dbReference>
<dbReference type="Pfam" id="PF02879">
    <property type="entry name" value="PGM_PMM_II"/>
    <property type="match status" value="1"/>
</dbReference>
<feature type="domain" description="Alpha-D-phosphohexomutase alpha/beta/alpha" evidence="9">
    <location>
        <begin position="277"/>
        <end position="384"/>
    </location>
</feature>
<accession>A0A1F8BBG6</accession>
<gene>
    <name evidence="10" type="ORF">A2955_00355</name>
</gene>
<name>A0A1F8BBG6_9BACT</name>
<dbReference type="STRING" id="1802514.A2955_00355"/>
<keyword evidence="5" id="KW-0460">Magnesium</keyword>
<dbReference type="AlphaFoldDB" id="A0A1F8BBG6"/>
<dbReference type="GO" id="GO:0005975">
    <property type="term" value="P:carbohydrate metabolic process"/>
    <property type="evidence" value="ECO:0007669"/>
    <property type="project" value="InterPro"/>
</dbReference>
<dbReference type="InterPro" id="IPR005841">
    <property type="entry name" value="Alpha-D-phosphohexomutase_SF"/>
</dbReference>
<comment type="similarity">
    <text evidence="2">Belongs to the phosphohexose mutase family.</text>
</comment>
<sequence length="401" mass="45480">MKINPSIFREYDVRGIAGKKFEEKALREYEKWYGKFPGITITPKVAIALGRAYGTIIRKKGGKKIIIGYEERHYGKELKDLFVEGVLETGCDVYDAGVSLTPIIYFSVARLKLDGGVNVTGSHNVYFFNGFKMMAKDVYPIYGDEIQEMRKIIEKEDYFKDSKGFLKNKSAIDDYTKYLLSHNKLERKLKIVLDCGNGSAGLFAPAILRKLGCEIVEMYSNVDATFPNHLPDPEDKWMMRDLSKRVVKEKADLGIGLDADGDRFGCVDENGKFIYADRILLLIAKDVLKRNKGKKILYDIKCTRYLEKLVPEYGGVPLMHVTGHAPIKATMRKDSDVIFGGEISGHFYWAEDYFKIDDGLYSAAKILSLVSKTRDKFSKIIKEIPITSMTPEIKLPCSDEN</sequence>
<evidence type="ECO:0000256" key="1">
    <source>
        <dbReference type="ARBA" id="ARBA00001946"/>
    </source>
</evidence>
<dbReference type="SUPFAM" id="SSF53738">
    <property type="entry name" value="Phosphoglucomutase, first 3 domains"/>
    <property type="match status" value="3"/>
</dbReference>
<dbReference type="Gene3D" id="3.40.120.10">
    <property type="entry name" value="Alpha-D-Glucose-1,6-Bisphosphate, subunit A, domain 3"/>
    <property type="match status" value="3"/>
</dbReference>
<evidence type="ECO:0000259" key="7">
    <source>
        <dbReference type="Pfam" id="PF02878"/>
    </source>
</evidence>
<dbReference type="PRINTS" id="PR00509">
    <property type="entry name" value="PGMPMM"/>
</dbReference>
<evidence type="ECO:0000256" key="2">
    <source>
        <dbReference type="ARBA" id="ARBA00010231"/>
    </source>
</evidence>
<evidence type="ECO:0000256" key="4">
    <source>
        <dbReference type="ARBA" id="ARBA00022723"/>
    </source>
</evidence>
<evidence type="ECO:0000259" key="9">
    <source>
        <dbReference type="Pfam" id="PF02880"/>
    </source>
</evidence>
<feature type="domain" description="Alpha-D-phosphohexomutase alpha/beta/alpha" evidence="8">
    <location>
        <begin position="173"/>
        <end position="271"/>
    </location>
</feature>
<protein>
    <recommendedName>
        <fullName evidence="12">Phosphoglucomutase</fullName>
    </recommendedName>
</protein>
<keyword evidence="6" id="KW-0413">Isomerase</keyword>
<dbReference type="GO" id="GO:0016868">
    <property type="term" value="F:intramolecular phosphotransferase activity"/>
    <property type="evidence" value="ECO:0007669"/>
    <property type="project" value="InterPro"/>
</dbReference>
<dbReference type="InterPro" id="IPR005845">
    <property type="entry name" value="A-D-PHexomutase_a/b/a-II"/>
</dbReference>
<comment type="caution">
    <text evidence="10">The sequence shown here is derived from an EMBL/GenBank/DDBJ whole genome shotgun (WGS) entry which is preliminary data.</text>
</comment>
<evidence type="ECO:0000313" key="10">
    <source>
        <dbReference type="EMBL" id="OGM61396.1"/>
    </source>
</evidence>
<dbReference type="EMBL" id="MGHA01000003">
    <property type="protein sequence ID" value="OGM61396.1"/>
    <property type="molecule type" value="Genomic_DNA"/>
</dbReference>
<keyword evidence="3" id="KW-0597">Phosphoprotein</keyword>
<evidence type="ECO:0000256" key="3">
    <source>
        <dbReference type="ARBA" id="ARBA00022553"/>
    </source>
</evidence>
<reference evidence="10 11" key="1">
    <citation type="journal article" date="2016" name="Nat. Commun.">
        <title>Thousands of microbial genomes shed light on interconnected biogeochemical processes in an aquifer system.</title>
        <authorList>
            <person name="Anantharaman K."/>
            <person name="Brown C.T."/>
            <person name="Hug L.A."/>
            <person name="Sharon I."/>
            <person name="Castelle C.J."/>
            <person name="Probst A.J."/>
            <person name="Thomas B.C."/>
            <person name="Singh A."/>
            <person name="Wilkins M.J."/>
            <person name="Karaoz U."/>
            <person name="Brodie E.L."/>
            <person name="Williams K.H."/>
            <person name="Hubbard S.S."/>
            <person name="Banfield J.F."/>
        </authorList>
    </citation>
    <scope>NUCLEOTIDE SEQUENCE [LARGE SCALE GENOMIC DNA]</scope>
</reference>
<feature type="domain" description="Alpha-D-phosphohexomutase alpha/beta/alpha" evidence="7">
    <location>
        <begin position="34"/>
        <end position="157"/>
    </location>
</feature>
<dbReference type="Pfam" id="PF02878">
    <property type="entry name" value="PGM_PMM_I"/>
    <property type="match status" value="1"/>
</dbReference>
<dbReference type="InterPro" id="IPR005846">
    <property type="entry name" value="A-D-PHexomutase_a/b/a-III"/>
</dbReference>
<dbReference type="InterPro" id="IPR016055">
    <property type="entry name" value="A-D-PHexomutase_a/b/a-I/II/III"/>
</dbReference>